<name>B8F7X6_GLAP5</name>
<dbReference type="Proteomes" id="UP000006743">
    <property type="component" value="Chromosome"/>
</dbReference>
<gene>
    <name evidence="1" type="ordered locus">HAPS_1944</name>
</gene>
<dbReference type="STRING" id="557723.HAPS_1944"/>
<dbReference type="HOGENOM" id="CLU_2954086_0_0_6"/>
<reference evidence="1 2" key="1">
    <citation type="journal article" date="2009" name="J. Bacteriol.">
        <title>Complete genome sequence of Haemophilus parasuis SH0165.</title>
        <authorList>
            <person name="Yue M."/>
            <person name="Yang F."/>
            <person name="Yang J."/>
            <person name="Bei W."/>
            <person name="Cai X."/>
            <person name="Chen L."/>
            <person name="Dong J."/>
            <person name="Zhou R."/>
            <person name="Jin M."/>
            <person name="Jin Q."/>
            <person name="Chen H."/>
        </authorList>
    </citation>
    <scope>NUCLEOTIDE SEQUENCE [LARGE SCALE GENOMIC DNA]</scope>
    <source>
        <strain evidence="1 2">SH0165</strain>
    </source>
</reference>
<evidence type="ECO:0000313" key="1">
    <source>
        <dbReference type="EMBL" id="ACL33428.1"/>
    </source>
</evidence>
<organism evidence="1 2">
    <name type="scientific">Glaesserella parasuis serovar 5 (strain SH0165)</name>
    <name type="common">Haemophilus parasuis</name>
    <dbReference type="NCBI Taxonomy" id="557723"/>
    <lineage>
        <taxon>Bacteria</taxon>
        <taxon>Pseudomonadati</taxon>
        <taxon>Pseudomonadota</taxon>
        <taxon>Gammaproteobacteria</taxon>
        <taxon>Pasteurellales</taxon>
        <taxon>Pasteurellaceae</taxon>
        <taxon>Glaesserella</taxon>
    </lineage>
</organism>
<accession>B8F7X6</accession>
<proteinExistence type="predicted"/>
<keyword evidence="2" id="KW-1185">Reference proteome</keyword>
<protein>
    <submittedName>
        <fullName evidence="1">Uncharacterized protein</fullName>
    </submittedName>
</protein>
<dbReference type="KEGG" id="hap:HAPS_1944"/>
<dbReference type="AlphaFoldDB" id="B8F7X6"/>
<evidence type="ECO:0000313" key="2">
    <source>
        <dbReference type="Proteomes" id="UP000006743"/>
    </source>
</evidence>
<dbReference type="EMBL" id="CP001321">
    <property type="protein sequence ID" value="ACL33428.1"/>
    <property type="molecule type" value="Genomic_DNA"/>
</dbReference>
<sequence>MRIGFCFAFSSRVVNIKQGFSLAFLQKNPYNPTACSLFFEQVSHPHLERGFSFLLSLNF</sequence>